<evidence type="ECO:0000313" key="2">
    <source>
        <dbReference type="EMBL" id="MCI61414.1"/>
    </source>
</evidence>
<feature type="compositionally biased region" description="Low complexity" evidence="1">
    <location>
        <begin position="17"/>
        <end position="30"/>
    </location>
</feature>
<protein>
    <submittedName>
        <fullName evidence="2">Auxin response factor 3-like</fullName>
    </submittedName>
</protein>
<dbReference type="GO" id="GO:0003677">
    <property type="term" value="F:DNA binding"/>
    <property type="evidence" value="ECO:0007669"/>
    <property type="project" value="InterPro"/>
</dbReference>
<proteinExistence type="predicted"/>
<feature type="region of interest" description="Disordered" evidence="1">
    <location>
        <begin position="1"/>
        <end position="30"/>
    </location>
</feature>
<evidence type="ECO:0000313" key="3">
    <source>
        <dbReference type="Proteomes" id="UP000265520"/>
    </source>
</evidence>
<dbReference type="InterPro" id="IPR044835">
    <property type="entry name" value="ARF_plant"/>
</dbReference>
<accession>A0A392TLC9</accession>
<comment type="caution">
    <text evidence="2">The sequence shown here is derived from an EMBL/GenBank/DDBJ whole genome shotgun (WGS) entry which is preliminary data.</text>
</comment>
<feature type="non-terminal residue" evidence="2">
    <location>
        <position position="82"/>
    </location>
</feature>
<dbReference type="AlphaFoldDB" id="A0A392TLC9"/>
<dbReference type="PANTHER" id="PTHR31384:SF5">
    <property type="entry name" value="AUXIN RESPONSE FACTOR 3"/>
    <property type="match status" value="1"/>
</dbReference>
<reference evidence="2 3" key="1">
    <citation type="journal article" date="2018" name="Front. Plant Sci.">
        <title>Red Clover (Trifolium pratense) and Zigzag Clover (T. medium) - A Picture of Genomic Similarities and Differences.</title>
        <authorList>
            <person name="Dluhosova J."/>
            <person name="Istvanek J."/>
            <person name="Nedelnik J."/>
            <person name="Repkova J."/>
        </authorList>
    </citation>
    <scope>NUCLEOTIDE SEQUENCE [LARGE SCALE GENOMIC DNA]</scope>
    <source>
        <strain evidence="3">cv. 10/8</strain>
        <tissue evidence="2">Leaf</tissue>
    </source>
</reference>
<dbReference type="PANTHER" id="PTHR31384">
    <property type="entry name" value="AUXIN RESPONSE FACTOR 4-RELATED"/>
    <property type="match status" value="1"/>
</dbReference>
<dbReference type="Proteomes" id="UP000265520">
    <property type="component" value="Unassembled WGS sequence"/>
</dbReference>
<dbReference type="GO" id="GO:0009725">
    <property type="term" value="P:response to hormone"/>
    <property type="evidence" value="ECO:0007669"/>
    <property type="project" value="InterPro"/>
</dbReference>
<sequence length="82" mass="8647">MGLIDLNTTEEDETPYSAISSSSSSSHSGISTSASAMVVPLQTSVCLELWHACAGPLISLPKKGSIVVYVPQGHFEQAHDFP</sequence>
<keyword evidence="3" id="KW-1185">Reference proteome</keyword>
<organism evidence="2 3">
    <name type="scientific">Trifolium medium</name>
    <dbReference type="NCBI Taxonomy" id="97028"/>
    <lineage>
        <taxon>Eukaryota</taxon>
        <taxon>Viridiplantae</taxon>
        <taxon>Streptophyta</taxon>
        <taxon>Embryophyta</taxon>
        <taxon>Tracheophyta</taxon>
        <taxon>Spermatophyta</taxon>
        <taxon>Magnoliopsida</taxon>
        <taxon>eudicotyledons</taxon>
        <taxon>Gunneridae</taxon>
        <taxon>Pentapetalae</taxon>
        <taxon>rosids</taxon>
        <taxon>fabids</taxon>
        <taxon>Fabales</taxon>
        <taxon>Fabaceae</taxon>
        <taxon>Papilionoideae</taxon>
        <taxon>50 kb inversion clade</taxon>
        <taxon>NPAAA clade</taxon>
        <taxon>Hologalegina</taxon>
        <taxon>IRL clade</taxon>
        <taxon>Trifolieae</taxon>
        <taxon>Trifolium</taxon>
    </lineage>
</organism>
<dbReference type="EMBL" id="LXQA010599574">
    <property type="protein sequence ID" value="MCI61414.1"/>
    <property type="molecule type" value="Genomic_DNA"/>
</dbReference>
<dbReference type="GO" id="GO:0006355">
    <property type="term" value="P:regulation of DNA-templated transcription"/>
    <property type="evidence" value="ECO:0007669"/>
    <property type="project" value="InterPro"/>
</dbReference>
<name>A0A392TLC9_9FABA</name>
<evidence type="ECO:0000256" key="1">
    <source>
        <dbReference type="SAM" id="MobiDB-lite"/>
    </source>
</evidence>